<keyword evidence="2" id="KW-0067">ATP-binding</keyword>
<dbReference type="GO" id="GO:0005524">
    <property type="term" value="F:ATP binding"/>
    <property type="evidence" value="ECO:0007669"/>
    <property type="project" value="UniProtKB-KW"/>
</dbReference>
<dbReference type="SUPFAM" id="SSF48334">
    <property type="entry name" value="DNA repair protein MutS, domain III"/>
    <property type="match status" value="1"/>
</dbReference>
<keyword evidence="3" id="KW-0238">DNA-binding</keyword>
<reference evidence="5" key="1">
    <citation type="journal article" date="2020" name="mSystems">
        <title>Genome- and Community-Level Interaction Insights into Carbon Utilization and Element Cycling Functions of Hydrothermarchaeota in Hydrothermal Sediment.</title>
        <authorList>
            <person name="Zhou Z."/>
            <person name="Liu Y."/>
            <person name="Xu W."/>
            <person name="Pan J."/>
            <person name="Luo Z.H."/>
            <person name="Li M."/>
        </authorList>
    </citation>
    <scope>NUCLEOTIDE SEQUENCE [LARGE SCALE GENOMIC DNA]</scope>
    <source>
        <strain evidence="5">SpSt-1179</strain>
    </source>
</reference>
<proteinExistence type="predicted"/>
<dbReference type="InterPro" id="IPR000432">
    <property type="entry name" value="DNA_mismatch_repair_MutS_C"/>
</dbReference>
<dbReference type="Pfam" id="PF00488">
    <property type="entry name" value="MutS_V"/>
    <property type="match status" value="1"/>
</dbReference>
<gene>
    <name evidence="5" type="ORF">ENN47_08270</name>
</gene>
<dbReference type="EMBL" id="DSBT01000242">
    <property type="protein sequence ID" value="HDP78162.1"/>
    <property type="molecule type" value="Genomic_DNA"/>
</dbReference>
<evidence type="ECO:0000259" key="4">
    <source>
        <dbReference type="SMART" id="SM00534"/>
    </source>
</evidence>
<dbReference type="GO" id="GO:0140664">
    <property type="term" value="F:ATP-dependent DNA damage sensor activity"/>
    <property type="evidence" value="ECO:0007669"/>
    <property type="project" value="InterPro"/>
</dbReference>
<dbReference type="InterPro" id="IPR036187">
    <property type="entry name" value="DNA_mismatch_repair_MutS_sf"/>
</dbReference>
<dbReference type="GO" id="GO:0006298">
    <property type="term" value="P:mismatch repair"/>
    <property type="evidence" value="ECO:0007669"/>
    <property type="project" value="InterPro"/>
</dbReference>
<accession>A0A7C1GQL6</accession>
<dbReference type="SMART" id="SM00534">
    <property type="entry name" value="MUTSac"/>
    <property type="match status" value="1"/>
</dbReference>
<evidence type="ECO:0000313" key="5">
    <source>
        <dbReference type="EMBL" id="HDP78162.1"/>
    </source>
</evidence>
<dbReference type="Proteomes" id="UP000886198">
    <property type="component" value="Unassembled WGS sequence"/>
</dbReference>
<evidence type="ECO:0000256" key="2">
    <source>
        <dbReference type="ARBA" id="ARBA00022840"/>
    </source>
</evidence>
<keyword evidence="1" id="KW-0547">Nucleotide-binding</keyword>
<dbReference type="InterPro" id="IPR045076">
    <property type="entry name" value="MutS"/>
</dbReference>
<dbReference type="PANTHER" id="PTHR11361:SF14">
    <property type="entry name" value="DNA MISMATCH REPAIR PROTEIN MUTS, TYPE 2"/>
    <property type="match status" value="1"/>
</dbReference>
<sequence>MKDLDCGFEYIISLIDPITPMGREQLRNLHFMNDANEINESHQRQLDMAEKGKKLASIKVILSRIRDIRGTISNLSSGLVLDDIELFEIKSLAYWCGKLREELGRCASWMQLPDLSAVFSILDPDNSGTESFYISDCCDDSLGRIRKEIHRLQRIGVEDKESELSRLLQEDFEIESRVRARLSKRLLGNCEAIDEAMEVIGKIDLTIALTDLNRKLGLGKPDISSGEYEFEDLVNPEISRTLNLSGKEFQPFSAKLGRKVVIIGGNMTGKSVLLRTVALLQTMFQHGLFVPARNALIPVYDTVIYFSGDKQSFVDGLSSFAGEIEHIRKAIETVDSDTSGLFLFDEIGRSTNPVEGPAFLMASAEYLYRSEKCRSVFTSHYEEALGIEEAQMFIIKGVDHEKIIKEKGRDVSYYVDHSLVEMGSNESFPKEAITIARLMGLDREFIQLIIRKMKGGCE</sequence>
<dbReference type="AlphaFoldDB" id="A0A7C1GQL6"/>
<organism evidence="5">
    <name type="scientific">Mesotoga infera</name>
    <dbReference type="NCBI Taxonomy" id="1236046"/>
    <lineage>
        <taxon>Bacteria</taxon>
        <taxon>Thermotogati</taxon>
        <taxon>Thermotogota</taxon>
        <taxon>Thermotogae</taxon>
        <taxon>Kosmotogales</taxon>
        <taxon>Kosmotogaceae</taxon>
        <taxon>Mesotoga</taxon>
    </lineage>
</organism>
<name>A0A7C1GQL6_9BACT</name>
<feature type="domain" description="DNA mismatch repair proteins mutS family" evidence="4">
    <location>
        <begin position="258"/>
        <end position="454"/>
    </location>
</feature>
<dbReference type="InterPro" id="IPR027417">
    <property type="entry name" value="P-loop_NTPase"/>
</dbReference>
<evidence type="ECO:0000256" key="3">
    <source>
        <dbReference type="ARBA" id="ARBA00023125"/>
    </source>
</evidence>
<protein>
    <submittedName>
        <fullName evidence="5">Permease</fullName>
    </submittedName>
</protein>
<dbReference type="GO" id="GO:0030983">
    <property type="term" value="F:mismatched DNA binding"/>
    <property type="evidence" value="ECO:0007669"/>
    <property type="project" value="InterPro"/>
</dbReference>
<dbReference type="SUPFAM" id="SSF52540">
    <property type="entry name" value="P-loop containing nucleoside triphosphate hydrolases"/>
    <property type="match status" value="1"/>
</dbReference>
<evidence type="ECO:0000256" key="1">
    <source>
        <dbReference type="ARBA" id="ARBA00022741"/>
    </source>
</evidence>
<dbReference type="Gene3D" id="3.40.50.300">
    <property type="entry name" value="P-loop containing nucleotide triphosphate hydrolases"/>
    <property type="match status" value="1"/>
</dbReference>
<comment type="caution">
    <text evidence="5">The sequence shown here is derived from an EMBL/GenBank/DDBJ whole genome shotgun (WGS) entry which is preliminary data.</text>
</comment>
<dbReference type="PANTHER" id="PTHR11361">
    <property type="entry name" value="DNA MISMATCH REPAIR PROTEIN MUTS FAMILY MEMBER"/>
    <property type="match status" value="1"/>
</dbReference>